<proteinExistence type="predicted"/>
<dbReference type="EMBL" id="AJSR01000718">
    <property type="protein sequence ID" value="EKM32502.1"/>
    <property type="molecule type" value="Genomic_DNA"/>
</dbReference>
<sequence length="42" mass="4750">MMAMNVRDGNAMKRDKRVLFKMITVIHVAVTARISTSNKGEK</sequence>
<organism evidence="1 2">
    <name type="scientific">Vibrio harveyi</name>
    <name type="common">Beneckea harveyi</name>
    <dbReference type="NCBI Taxonomy" id="669"/>
    <lineage>
        <taxon>Bacteria</taxon>
        <taxon>Pseudomonadati</taxon>
        <taxon>Pseudomonadota</taxon>
        <taxon>Gammaproteobacteria</taxon>
        <taxon>Vibrionales</taxon>
        <taxon>Vibrionaceae</taxon>
        <taxon>Vibrio</taxon>
    </lineage>
</organism>
<gene>
    <name evidence="1" type="ORF">VCHENC02_1943</name>
</gene>
<comment type="caution">
    <text evidence="1">The sequence shown here is derived from an EMBL/GenBank/DDBJ whole genome shotgun (WGS) entry which is preliminary data.</text>
</comment>
<dbReference type="Proteomes" id="UP000008367">
    <property type="component" value="Unassembled WGS sequence"/>
</dbReference>
<reference evidence="1 2" key="1">
    <citation type="submission" date="2012-10" db="EMBL/GenBank/DDBJ databases">
        <title>Genome sequence of Vibrio Cholerae HENC-02.</title>
        <authorList>
            <person name="Eppinger M."/>
            <person name="Hasan N.A."/>
            <person name="Sengamalay N."/>
            <person name="Hine E."/>
            <person name="Su Q."/>
            <person name="Daugherty S.C."/>
            <person name="Young S."/>
            <person name="Sadzewicz L."/>
            <person name="Tallon L."/>
            <person name="Cebula T.A."/>
            <person name="Ravel J."/>
            <person name="Colwell R.R."/>
        </authorList>
    </citation>
    <scope>NUCLEOTIDE SEQUENCE [LARGE SCALE GENOMIC DNA]</scope>
    <source>
        <strain evidence="1 2">HENC-02</strain>
    </source>
</reference>
<dbReference type="AlphaFoldDB" id="A0A454D1F4"/>
<accession>A0A454D1F4</accession>
<evidence type="ECO:0000313" key="1">
    <source>
        <dbReference type="EMBL" id="EKM32502.1"/>
    </source>
</evidence>
<evidence type="ECO:0000313" key="2">
    <source>
        <dbReference type="Proteomes" id="UP000008367"/>
    </source>
</evidence>
<protein>
    <submittedName>
        <fullName evidence="1">Uncharacterized protein</fullName>
    </submittedName>
</protein>
<name>A0A454D1F4_VIBHA</name>